<feature type="transmembrane region" description="Helical" evidence="1">
    <location>
        <begin position="164"/>
        <end position="183"/>
    </location>
</feature>
<organism evidence="2 3">
    <name type="scientific">Enterococcus casseliflavus</name>
    <name type="common">Enterococcus flavescens</name>
    <dbReference type="NCBI Taxonomy" id="37734"/>
    <lineage>
        <taxon>Bacteria</taxon>
        <taxon>Bacillati</taxon>
        <taxon>Bacillota</taxon>
        <taxon>Bacilli</taxon>
        <taxon>Lactobacillales</taxon>
        <taxon>Enterococcaceae</taxon>
        <taxon>Enterococcus</taxon>
    </lineage>
</organism>
<evidence type="ECO:0008006" key="4">
    <source>
        <dbReference type="Google" id="ProtNLM"/>
    </source>
</evidence>
<evidence type="ECO:0000313" key="2">
    <source>
        <dbReference type="EMBL" id="RHK05355.1"/>
    </source>
</evidence>
<evidence type="ECO:0000313" key="3">
    <source>
        <dbReference type="Proteomes" id="UP000286288"/>
    </source>
</evidence>
<dbReference type="Proteomes" id="UP000286288">
    <property type="component" value="Unassembled WGS sequence"/>
</dbReference>
<dbReference type="AlphaFoldDB" id="A0A415EPS0"/>
<feature type="transmembrane region" description="Helical" evidence="1">
    <location>
        <begin position="99"/>
        <end position="117"/>
    </location>
</feature>
<keyword evidence="1" id="KW-0472">Membrane</keyword>
<feature type="transmembrane region" description="Helical" evidence="1">
    <location>
        <begin position="220"/>
        <end position="243"/>
    </location>
</feature>
<accession>A0A415EPS0</accession>
<proteinExistence type="predicted"/>
<keyword evidence="1" id="KW-1133">Transmembrane helix</keyword>
<comment type="caution">
    <text evidence="2">The sequence shown here is derived from an EMBL/GenBank/DDBJ whole genome shotgun (WGS) entry which is preliminary data.</text>
</comment>
<sequence length="277" mass="31627">MANKQETTYWREQTNLIEQQFNEKNRQFFDDFRSYLLLSSLFYDEHKVTEQVYAIAMDLLEAQTHGEEAQHYFGNDPKGVADELLANTPKINLKERLKLAYLAVGISWGIKFIADFTNQGPLVLNLLDYLLTGLVTVVAVIGIFAIISKTIYQKKGTSKVIRFGYLWLVVSGWIGLSLLINLLTPNWWLLTIAFPFDVVLVGSLLVAAIVFVVSRKEKAFYPIVFLLGVFVLLGCLQKAMAFYHIGDPSWMTGGLLTLLVVGFLIFLWWTRRVMKKQ</sequence>
<feature type="transmembrane region" description="Helical" evidence="1">
    <location>
        <begin position="129"/>
        <end position="152"/>
    </location>
</feature>
<reference evidence="2 3" key="1">
    <citation type="submission" date="2018-08" db="EMBL/GenBank/DDBJ databases">
        <title>A genome reference for cultivated species of the human gut microbiota.</title>
        <authorList>
            <person name="Zou Y."/>
            <person name="Xue W."/>
            <person name="Luo G."/>
        </authorList>
    </citation>
    <scope>NUCLEOTIDE SEQUENCE [LARGE SCALE GENOMIC DNA]</scope>
    <source>
        <strain evidence="2 3">AF48-16</strain>
    </source>
</reference>
<feature type="transmembrane region" description="Helical" evidence="1">
    <location>
        <begin position="249"/>
        <end position="269"/>
    </location>
</feature>
<evidence type="ECO:0000256" key="1">
    <source>
        <dbReference type="SAM" id="Phobius"/>
    </source>
</evidence>
<keyword evidence="1" id="KW-0812">Transmembrane</keyword>
<protein>
    <recommendedName>
        <fullName evidence="4">DUF1129 family protein</fullName>
    </recommendedName>
</protein>
<dbReference type="Gene3D" id="1.10.1900.10">
    <property type="entry name" value="c-terminal domain of poly(a) binding protein"/>
    <property type="match status" value="1"/>
</dbReference>
<feature type="transmembrane region" description="Helical" evidence="1">
    <location>
        <begin position="189"/>
        <end position="213"/>
    </location>
</feature>
<gene>
    <name evidence="2" type="ORF">DW084_13800</name>
</gene>
<name>A0A415EPS0_ENTCA</name>
<dbReference type="EMBL" id="QRMZ01000020">
    <property type="protein sequence ID" value="RHK05355.1"/>
    <property type="molecule type" value="Genomic_DNA"/>
</dbReference>
<dbReference type="SUPFAM" id="SSF158560">
    <property type="entry name" value="BH3980-like"/>
    <property type="match status" value="1"/>
</dbReference>